<evidence type="ECO:0000256" key="1">
    <source>
        <dbReference type="ARBA" id="ARBA00001966"/>
    </source>
</evidence>
<dbReference type="NCBIfam" id="TIGR04085">
    <property type="entry name" value="rSAM_more_4Fe4S"/>
    <property type="match status" value="1"/>
</dbReference>
<evidence type="ECO:0000313" key="8">
    <source>
        <dbReference type="EMBL" id="PWR73218.1"/>
    </source>
</evidence>
<keyword evidence="6" id="KW-0411">Iron-sulfur</keyword>
<dbReference type="Gene3D" id="3.20.20.70">
    <property type="entry name" value="Aldolase class I"/>
    <property type="match status" value="1"/>
</dbReference>
<dbReference type="AlphaFoldDB" id="A0A2V2N9R3"/>
<comment type="caution">
    <text evidence="8">The sequence shown here is derived from an EMBL/GenBank/DDBJ whole genome shotgun (WGS) entry which is preliminary data.</text>
</comment>
<evidence type="ECO:0000259" key="7">
    <source>
        <dbReference type="PROSITE" id="PS51918"/>
    </source>
</evidence>
<dbReference type="EMBL" id="QGMY01000003">
    <property type="protein sequence ID" value="PWR73218.1"/>
    <property type="molecule type" value="Genomic_DNA"/>
</dbReference>
<dbReference type="CDD" id="cd01335">
    <property type="entry name" value="Radical_SAM"/>
    <property type="match status" value="1"/>
</dbReference>
<dbReference type="OrthoDB" id="30736at2157"/>
<keyword evidence="5" id="KW-0408">Iron</keyword>
<accession>A0A2V2N9R3</accession>
<dbReference type="PANTHER" id="PTHR11228:SF7">
    <property type="entry name" value="PQQA PEPTIDE CYCLASE"/>
    <property type="match status" value="1"/>
</dbReference>
<dbReference type="SFLD" id="SFLDS00029">
    <property type="entry name" value="Radical_SAM"/>
    <property type="match status" value="1"/>
</dbReference>
<proteinExistence type="predicted"/>
<evidence type="ECO:0000256" key="5">
    <source>
        <dbReference type="ARBA" id="ARBA00023004"/>
    </source>
</evidence>
<gene>
    <name evidence="8" type="primary">scmE</name>
    <name evidence="8" type="ORF">DK846_05165</name>
</gene>
<keyword evidence="3" id="KW-0949">S-adenosyl-L-methionine</keyword>
<dbReference type="InterPro" id="IPR050377">
    <property type="entry name" value="Radical_SAM_PqqE_MftC-like"/>
</dbReference>
<dbReference type="InterPro" id="IPR007197">
    <property type="entry name" value="rSAM"/>
</dbReference>
<evidence type="ECO:0000256" key="2">
    <source>
        <dbReference type="ARBA" id="ARBA00022485"/>
    </source>
</evidence>
<name>A0A2V2N9R3_9EURY</name>
<dbReference type="InterPro" id="IPR017200">
    <property type="entry name" value="PqqE-like"/>
</dbReference>
<dbReference type="GO" id="GO:0003824">
    <property type="term" value="F:catalytic activity"/>
    <property type="evidence" value="ECO:0007669"/>
    <property type="project" value="InterPro"/>
</dbReference>
<reference evidence="8 9" key="1">
    <citation type="submission" date="2018-05" db="EMBL/GenBank/DDBJ databases">
        <title>Draft genome of Methanospirillum lacunae Ki8-1.</title>
        <authorList>
            <person name="Dueholm M.S."/>
            <person name="Nielsen P.H."/>
            <person name="Bakmann L.F."/>
            <person name="Otzen D.E."/>
        </authorList>
    </citation>
    <scope>NUCLEOTIDE SEQUENCE [LARGE SCALE GENOMIC DNA]</scope>
    <source>
        <strain evidence="8 9">Ki8-1</strain>
    </source>
</reference>
<feature type="domain" description="Radical SAM core" evidence="7">
    <location>
        <begin position="8"/>
        <end position="225"/>
    </location>
</feature>
<dbReference type="InterPro" id="IPR026344">
    <property type="entry name" value="SCM_rSAM_ScmE"/>
</dbReference>
<evidence type="ECO:0000256" key="3">
    <source>
        <dbReference type="ARBA" id="ARBA00022691"/>
    </source>
</evidence>
<dbReference type="PIRSF" id="PIRSF037420">
    <property type="entry name" value="PQQ_syn_pqqE"/>
    <property type="match status" value="1"/>
</dbReference>
<evidence type="ECO:0000256" key="4">
    <source>
        <dbReference type="ARBA" id="ARBA00022723"/>
    </source>
</evidence>
<dbReference type="SUPFAM" id="SSF102114">
    <property type="entry name" value="Radical SAM enzymes"/>
    <property type="match status" value="1"/>
</dbReference>
<dbReference type="GO" id="GO:0051539">
    <property type="term" value="F:4 iron, 4 sulfur cluster binding"/>
    <property type="evidence" value="ECO:0007669"/>
    <property type="project" value="UniProtKB-KW"/>
</dbReference>
<dbReference type="InterPro" id="IPR023885">
    <property type="entry name" value="4Fe4S-binding_SPASM_dom"/>
</dbReference>
<dbReference type="SFLD" id="SFLDG01067">
    <property type="entry name" value="SPASM/twitch_domain_containing"/>
    <property type="match status" value="1"/>
</dbReference>
<evidence type="ECO:0000256" key="6">
    <source>
        <dbReference type="ARBA" id="ARBA00023014"/>
    </source>
</evidence>
<dbReference type="InterPro" id="IPR058240">
    <property type="entry name" value="rSAM_sf"/>
</dbReference>
<keyword evidence="2" id="KW-0004">4Fe-4S</keyword>
<dbReference type="PROSITE" id="PS51918">
    <property type="entry name" value="RADICAL_SAM"/>
    <property type="match status" value="1"/>
</dbReference>
<dbReference type="Proteomes" id="UP000245657">
    <property type="component" value="Unassembled WGS sequence"/>
</dbReference>
<organism evidence="8 9">
    <name type="scientific">Methanospirillum lacunae</name>
    <dbReference type="NCBI Taxonomy" id="668570"/>
    <lineage>
        <taxon>Archaea</taxon>
        <taxon>Methanobacteriati</taxon>
        <taxon>Methanobacteriota</taxon>
        <taxon>Stenosarchaea group</taxon>
        <taxon>Methanomicrobia</taxon>
        <taxon>Methanomicrobiales</taxon>
        <taxon>Methanospirillaceae</taxon>
        <taxon>Methanospirillum</taxon>
    </lineage>
</organism>
<dbReference type="GeneID" id="97549942"/>
<dbReference type="Pfam" id="PF13186">
    <property type="entry name" value="SPASM"/>
    <property type="match status" value="1"/>
</dbReference>
<evidence type="ECO:0000313" key="9">
    <source>
        <dbReference type="Proteomes" id="UP000245657"/>
    </source>
</evidence>
<protein>
    <submittedName>
        <fullName evidence="8">SynChlorMet cassette radical SAM/SPASM protein ScmE</fullName>
    </submittedName>
</protein>
<keyword evidence="4" id="KW-0479">Metal-binding</keyword>
<dbReference type="NCBIfam" id="TIGR04250">
    <property type="entry name" value="SCM_rSAM_ScmE"/>
    <property type="match status" value="1"/>
</dbReference>
<dbReference type="RefSeq" id="WP_109967872.1">
    <property type="nucleotide sequence ID" value="NZ_CP176093.1"/>
</dbReference>
<keyword evidence="9" id="KW-1185">Reference proteome</keyword>
<dbReference type="SFLD" id="SFLDG01386">
    <property type="entry name" value="main_SPASM_domain-containing"/>
    <property type="match status" value="1"/>
</dbReference>
<dbReference type="InterPro" id="IPR013785">
    <property type="entry name" value="Aldolase_TIM"/>
</dbReference>
<dbReference type="GO" id="GO:0046872">
    <property type="term" value="F:metal ion binding"/>
    <property type="evidence" value="ECO:0007669"/>
    <property type="project" value="UniProtKB-KW"/>
</dbReference>
<comment type="cofactor">
    <cofactor evidence="1">
        <name>[4Fe-4S] cluster</name>
        <dbReference type="ChEBI" id="CHEBI:49883"/>
    </cofactor>
</comment>
<sequence>MTENRRVMKTPKSIDIDITSRCNLKCKYCFHRTSPADTGGEIPASGWRPFFEECGNAGIMDITIGGGEPFIKEDLREMIEGIVANKMRFAVLSNGGLITPDIATFIASTGRCNYVQISVDGSCTAVHDRLRGTGAFDGAIRGIKTLQDAGVWVTSRVTIHRYNLNDLENIAHLLLDEMGMGSISTNSASYQGLARENEEEVSLTPAETCIAMEKILKLAKRYNNRITASAGPLAQGKNFQEMEQARIEGRTIPGRGFLTGCGCMWSKMAVRPDGTYVPCGMLSHIELGKINQHKLLDVWQNHPEFNRLRQRYTIPLSTFPDCADCGYRMTCTGNCPADGYSRTGDVYVPSPGGCLKKFLAEGGRIVSIP</sequence>
<dbReference type="PANTHER" id="PTHR11228">
    <property type="entry name" value="RADICAL SAM DOMAIN PROTEIN"/>
    <property type="match status" value="1"/>
</dbReference>
<dbReference type="Pfam" id="PF04055">
    <property type="entry name" value="Radical_SAM"/>
    <property type="match status" value="1"/>
</dbReference>